<dbReference type="Proteomes" id="UP000297966">
    <property type="component" value="Unassembled WGS sequence"/>
</dbReference>
<organism evidence="2 3">
    <name type="scientific">Bradyrhizobium niftali</name>
    <dbReference type="NCBI Taxonomy" id="2560055"/>
    <lineage>
        <taxon>Bacteria</taxon>
        <taxon>Pseudomonadati</taxon>
        <taxon>Pseudomonadota</taxon>
        <taxon>Alphaproteobacteria</taxon>
        <taxon>Hyphomicrobiales</taxon>
        <taxon>Nitrobacteraceae</taxon>
        <taxon>Bradyrhizobium</taxon>
    </lineage>
</organism>
<evidence type="ECO:0000256" key="1">
    <source>
        <dbReference type="SAM" id="MobiDB-lite"/>
    </source>
</evidence>
<dbReference type="OrthoDB" id="8049807at2"/>
<keyword evidence="3" id="KW-1185">Reference proteome</keyword>
<accession>A0A4Y9LYL9</accession>
<name>A0A4Y9LYL9_9BRAD</name>
<gene>
    <name evidence="2" type="ORF">E4K65_14300</name>
</gene>
<dbReference type="RefSeq" id="WP_135174705.1">
    <property type="nucleotide sequence ID" value="NZ_SPQT01000006.1"/>
</dbReference>
<reference evidence="2 3" key="1">
    <citation type="submission" date="2019-03" db="EMBL/GenBank/DDBJ databases">
        <title>Bradyrhizobium diversity isolated from nodules of Chamaecrista fasciculata.</title>
        <authorList>
            <person name="Klepa M.S."/>
            <person name="Urquiaga M.O."/>
            <person name="Hungria M."/>
            <person name="Delamuta J.R."/>
        </authorList>
    </citation>
    <scope>NUCLEOTIDE SEQUENCE [LARGE SCALE GENOMIC DNA]</scope>
    <source>
        <strain evidence="2 3">CNPSo 3448</strain>
    </source>
</reference>
<evidence type="ECO:0000313" key="2">
    <source>
        <dbReference type="EMBL" id="TFV47989.1"/>
    </source>
</evidence>
<proteinExistence type="predicted"/>
<feature type="compositionally biased region" description="Polar residues" evidence="1">
    <location>
        <begin position="109"/>
        <end position="122"/>
    </location>
</feature>
<evidence type="ECO:0000313" key="3">
    <source>
        <dbReference type="Proteomes" id="UP000297966"/>
    </source>
</evidence>
<protein>
    <submittedName>
        <fullName evidence="2">Uncharacterized protein</fullName>
    </submittedName>
</protein>
<feature type="region of interest" description="Disordered" evidence="1">
    <location>
        <begin position="108"/>
        <end position="141"/>
    </location>
</feature>
<dbReference type="EMBL" id="SPQT01000006">
    <property type="protein sequence ID" value="TFV47989.1"/>
    <property type="molecule type" value="Genomic_DNA"/>
</dbReference>
<dbReference type="AlphaFoldDB" id="A0A4Y9LYL9"/>
<sequence length="141" mass="15722">MPKAVAILPVVFAIYFPIAWHLESSYKPQEPGILRPPFAHFAGNAYLRYRASVGSKGDTSAEPERARLQLFEDGKPLGPAHTAPQDVSQLGAGRFAYFQVGEDRPALVFSTSDNSDPNTNGRTYRINDPSARDPYEEQRRR</sequence>
<feature type="compositionally biased region" description="Basic and acidic residues" evidence="1">
    <location>
        <begin position="130"/>
        <end position="141"/>
    </location>
</feature>
<comment type="caution">
    <text evidence="2">The sequence shown here is derived from an EMBL/GenBank/DDBJ whole genome shotgun (WGS) entry which is preliminary data.</text>
</comment>